<dbReference type="Proteomes" id="UP000242246">
    <property type="component" value="Unassembled WGS sequence"/>
</dbReference>
<dbReference type="Pfam" id="PF08282">
    <property type="entry name" value="Hydrolase_3"/>
    <property type="match status" value="1"/>
</dbReference>
<dbReference type="AlphaFoldDB" id="A0A2A5S454"/>
<comment type="caution">
    <text evidence="1">The sequence shown here is derived from an EMBL/GenBank/DDBJ whole genome shotgun (WGS) entry which is preliminary data.</text>
</comment>
<dbReference type="InterPro" id="IPR036412">
    <property type="entry name" value="HAD-like_sf"/>
</dbReference>
<accession>A0A2A5S454</accession>
<dbReference type="GO" id="GO:0005829">
    <property type="term" value="C:cytosol"/>
    <property type="evidence" value="ECO:0007669"/>
    <property type="project" value="TreeGrafter"/>
</dbReference>
<dbReference type="STRING" id="1348632.GCA_001591745_00175"/>
<dbReference type="PANTHER" id="PTHR10000:SF53">
    <property type="entry name" value="5-AMINO-6-(5-PHOSPHO-D-RIBITYLAMINO)URACIL PHOSPHATASE YBJI-RELATED"/>
    <property type="match status" value="1"/>
</dbReference>
<dbReference type="SFLD" id="SFLDS00003">
    <property type="entry name" value="Haloacid_Dehalogenase"/>
    <property type="match status" value="1"/>
</dbReference>
<dbReference type="InterPro" id="IPR006379">
    <property type="entry name" value="HAD-SF_hydro_IIB"/>
</dbReference>
<dbReference type="SUPFAM" id="SSF56784">
    <property type="entry name" value="HAD-like"/>
    <property type="match status" value="1"/>
</dbReference>
<dbReference type="GO" id="GO:0016791">
    <property type="term" value="F:phosphatase activity"/>
    <property type="evidence" value="ECO:0007669"/>
    <property type="project" value="TreeGrafter"/>
</dbReference>
<gene>
    <name evidence="1" type="ORF">RU87_GL000044</name>
</gene>
<evidence type="ECO:0000313" key="1">
    <source>
        <dbReference type="EMBL" id="PCS08221.1"/>
    </source>
</evidence>
<dbReference type="PROSITE" id="PS01229">
    <property type="entry name" value="COF_2"/>
    <property type="match status" value="1"/>
</dbReference>
<dbReference type="InterPro" id="IPR000150">
    <property type="entry name" value="Cof"/>
</dbReference>
<dbReference type="PANTHER" id="PTHR10000">
    <property type="entry name" value="PHOSPHOSERINE PHOSPHATASE"/>
    <property type="match status" value="1"/>
</dbReference>
<dbReference type="GO" id="GO:0000287">
    <property type="term" value="F:magnesium ion binding"/>
    <property type="evidence" value="ECO:0007669"/>
    <property type="project" value="TreeGrafter"/>
</dbReference>
<keyword evidence="1" id="KW-0378">Hydrolase</keyword>
<protein>
    <submittedName>
        <fullName evidence="1">HAD family hydrolase</fullName>
    </submittedName>
</protein>
<sequence>MAFYDYHKIVFCYNDNMTIKLIATDMDGTFLDIDGAYDKQRFDTVLSKLAAKDIYFVAASGRQLLALESLFAEFKDRVIFIAENGGIVKFRDTILFEEKMAFDKVLKIADLLRQSDYVMHDAVLLSGAKGSYILETTNAYYKEKAKHYYENVQVVSDFALVDDDILKLTVNFSAETVLEGEAWFNRQVQSVRAVTTGFESVDIIPRGISKETGLVHLADKFNIQPSQVLAFGDNLNDLEMLRYAGTSVAMSNARDEVKQLADHVIGHHGDQAVLAYLESLVTDF</sequence>
<organism evidence="1 2">
    <name type="scientific">Pseudolactococcus plantarum</name>
    <dbReference type="NCBI Taxonomy" id="1365"/>
    <lineage>
        <taxon>Bacteria</taxon>
        <taxon>Bacillati</taxon>
        <taxon>Bacillota</taxon>
        <taxon>Bacilli</taxon>
        <taxon>Lactobacillales</taxon>
        <taxon>Streptococcaceae</taxon>
        <taxon>Pseudolactococcus</taxon>
    </lineage>
</organism>
<dbReference type="NCBIfam" id="TIGR00099">
    <property type="entry name" value="Cof-subfamily"/>
    <property type="match status" value="1"/>
</dbReference>
<reference evidence="1 2" key="1">
    <citation type="submission" date="2014-12" db="EMBL/GenBank/DDBJ databases">
        <title>Draft genome sequences of 10 type strains of Lactococcus.</title>
        <authorList>
            <person name="Sun Z."/>
            <person name="Zhong Z."/>
            <person name="Liu W."/>
            <person name="Zhang W."/>
            <person name="Zhang H."/>
        </authorList>
    </citation>
    <scope>NUCLEOTIDE SEQUENCE [LARGE SCALE GENOMIC DNA]</scope>
    <source>
        <strain evidence="1 2">DSM 20686</strain>
    </source>
</reference>
<dbReference type="CDD" id="cd07518">
    <property type="entry name" value="HAD_YbiV-Like"/>
    <property type="match status" value="1"/>
</dbReference>
<name>A0A2A5S454_9LACT</name>
<dbReference type="InterPro" id="IPR023214">
    <property type="entry name" value="HAD_sf"/>
</dbReference>
<evidence type="ECO:0000313" key="2">
    <source>
        <dbReference type="Proteomes" id="UP000242246"/>
    </source>
</evidence>
<keyword evidence="2" id="KW-1185">Reference proteome</keyword>
<proteinExistence type="predicted"/>
<dbReference type="Gene3D" id="3.40.50.1000">
    <property type="entry name" value="HAD superfamily/HAD-like"/>
    <property type="match status" value="1"/>
</dbReference>
<dbReference type="Gene3D" id="3.30.1240.10">
    <property type="match status" value="1"/>
</dbReference>
<dbReference type="EMBL" id="JXJX01000001">
    <property type="protein sequence ID" value="PCS08221.1"/>
    <property type="molecule type" value="Genomic_DNA"/>
</dbReference>
<dbReference type="NCBIfam" id="TIGR01484">
    <property type="entry name" value="HAD-SF-IIB"/>
    <property type="match status" value="1"/>
</dbReference>
<dbReference type="SFLD" id="SFLDG01140">
    <property type="entry name" value="C2.B:_Phosphomannomutase_and_P"/>
    <property type="match status" value="1"/>
</dbReference>